<sequence>MTQTGRLHPMSTADYCHEHVYKNTSLMDVRPVIRPTYKEVI</sequence>
<accession>A0A511VAK2</accession>
<dbReference type="EMBL" id="BJXX01000104">
    <property type="protein sequence ID" value="GEN34928.1"/>
    <property type="molecule type" value="Genomic_DNA"/>
</dbReference>
<protein>
    <submittedName>
        <fullName evidence="1">Uncharacterized protein</fullName>
    </submittedName>
</protein>
<keyword evidence="2" id="KW-1185">Reference proteome</keyword>
<organism evidence="1 2">
    <name type="scientific">Aneurinibacillus danicus</name>
    <dbReference type="NCBI Taxonomy" id="267746"/>
    <lineage>
        <taxon>Bacteria</taxon>
        <taxon>Bacillati</taxon>
        <taxon>Bacillota</taxon>
        <taxon>Bacilli</taxon>
        <taxon>Bacillales</taxon>
        <taxon>Paenibacillaceae</taxon>
        <taxon>Aneurinibacillus group</taxon>
        <taxon>Aneurinibacillus</taxon>
    </lineage>
</organism>
<name>A0A511VAK2_9BACL</name>
<proteinExistence type="predicted"/>
<comment type="caution">
    <text evidence="1">The sequence shown here is derived from an EMBL/GenBank/DDBJ whole genome shotgun (WGS) entry which is preliminary data.</text>
</comment>
<dbReference type="AlphaFoldDB" id="A0A511VAK2"/>
<evidence type="ECO:0000313" key="2">
    <source>
        <dbReference type="Proteomes" id="UP000321157"/>
    </source>
</evidence>
<reference evidence="1 2" key="1">
    <citation type="submission" date="2019-07" db="EMBL/GenBank/DDBJ databases">
        <title>Whole genome shotgun sequence of Aneurinibacillus danicus NBRC 102444.</title>
        <authorList>
            <person name="Hosoyama A."/>
            <person name="Uohara A."/>
            <person name="Ohji S."/>
            <person name="Ichikawa N."/>
        </authorList>
    </citation>
    <scope>NUCLEOTIDE SEQUENCE [LARGE SCALE GENOMIC DNA]</scope>
    <source>
        <strain evidence="1 2">NBRC 102444</strain>
    </source>
</reference>
<dbReference type="Proteomes" id="UP000321157">
    <property type="component" value="Unassembled WGS sequence"/>
</dbReference>
<gene>
    <name evidence="1" type="ORF">ADA01nite_23880</name>
</gene>
<evidence type="ECO:0000313" key="1">
    <source>
        <dbReference type="EMBL" id="GEN34928.1"/>
    </source>
</evidence>